<dbReference type="STRING" id="857293.CAAU_0930"/>
<dbReference type="EMBL" id="CAKP01000046">
    <property type="protein sequence ID" value="CCJ33014.1"/>
    <property type="molecule type" value="Genomic_DNA"/>
</dbReference>
<dbReference type="Proteomes" id="UP000007652">
    <property type="component" value="Unassembled WGS sequence"/>
</dbReference>
<dbReference type="InterPro" id="IPR000415">
    <property type="entry name" value="Nitroreductase-like"/>
</dbReference>
<feature type="domain" description="Nitroreductase" evidence="1">
    <location>
        <begin position="62"/>
        <end position="145"/>
    </location>
</feature>
<dbReference type="RefSeq" id="WP_008908288.1">
    <property type="nucleotide sequence ID" value="NZ_CAKP01000046.1"/>
</dbReference>
<dbReference type="eggNOG" id="COG0778">
    <property type="taxonomic scope" value="Bacteria"/>
</dbReference>
<dbReference type="CDD" id="cd02150">
    <property type="entry name" value="nitroreductase"/>
    <property type="match status" value="1"/>
</dbReference>
<gene>
    <name evidence="2" type="ORF">CAAU_0930</name>
</gene>
<accession>I7K633</accession>
<dbReference type="GO" id="GO:0016491">
    <property type="term" value="F:oxidoreductase activity"/>
    <property type="evidence" value="ECO:0007669"/>
    <property type="project" value="InterPro"/>
</dbReference>
<reference evidence="2 3" key="1">
    <citation type="journal article" date="2011" name="J. Bacteriol.">
        <title>Draft genome sequence of Caloramator australicus strain RC3T, a thermoanaerobe from the Great Artesian Basin of Australia.</title>
        <authorList>
            <person name="Ogg C.D."/>
            <person name="Patel B.K.C."/>
        </authorList>
    </citation>
    <scope>NUCLEOTIDE SEQUENCE [LARGE SCALE GENOMIC DNA]</scope>
    <source>
        <strain evidence="2 3">RC3</strain>
    </source>
</reference>
<feature type="domain" description="Nitroreductase" evidence="1">
    <location>
        <begin position="4"/>
        <end position="58"/>
    </location>
</feature>
<evidence type="ECO:0000313" key="3">
    <source>
        <dbReference type="Proteomes" id="UP000007652"/>
    </source>
</evidence>
<dbReference type="AlphaFoldDB" id="I7K633"/>
<protein>
    <submittedName>
        <fullName evidence="2">NADPH nitroreductase</fullName>
    </submittedName>
</protein>
<dbReference type="Gene3D" id="3.40.109.10">
    <property type="entry name" value="NADH Oxidase"/>
    <property type="match status" value="1"/>
</dbReference>
<dbReference type="SUPFAM" id="SSF55469">
    <property type="entry name" value="FMN-dependent nitroreductase-like"/>
    <property type="match status" value="1"/>
</dbReference>
<comment type="caution">
    <text evidence="2">The sequence shown here is derived from an EMBL/GenBank/DDBJ whole genome shotgun (WGS) entry which is preliminary data.</text>
</comment>
<sequence length="166" mass="18894">MHEIFKRRSIRKYLDKPVAKEDIDDLLRAAMAAPSAGNEQPWEFIVVDDKNVLKRIADVHPYAKMLYEAPVAIVVCGDLNKEKYKGFWVQDCSAATQNILLEATDKGLGTVWIGVYPDDTRVKDISNIFGIPSNVIPLSIVAVGYPDQEMQEVDRFDPQKIHYNKW</sequence>
<name>I7K633_9CLOT</name>
<organism evidence="2 3">
    <name type="scientific">Caloramator australicus RC3</name>
    <dbReference type="NCBI Taxonomy" id="857293"/>
    <lineage>
        <taxon>Bacteria</taxon>
        <taxon>Bacillati</taxon>
        <taxon>Bacillota</taxon>
        <taxon>Clostridia</taxon>
        <taxon>Eubacteriales</taxon>
        <taxon>Clostridiaceae</taxon>
        <taxon>Caloramator</taxon>
    </lineage>
</organism>
<dbReference type="Pfam" id="PF00881">
    <property type="entry name" value="Nitroreductase"/>
    <property type="match status" value="2"/>
</dbReference>
<proteinExistence type="predicted"/>
<dbReference type="InterPro" id="IPR050627">
    <property type="entry name" value="Nitroreductase/BluB"/>
</dbReference>
<dbReference type="OrthoDB" id="9812105at2"/>
<keyword evidence="3" id="KW-1185">Reference proteome</keyword>
<dbReference type="PANTHER" id="PTHR23026:SF123">
    <property type="entry name" value="NAD(P)H NITROREDUCTASE RV3131-RELATED"/>
    <property type="match status" value="1"/>
</dbReference>
<evidence type="ECO:0000259" key="1">
    <source>
        <dbReference type="Pfam" id="PF00881"/>
    </source>
</evidence>
<dbReference type="PANTHER" id="PTHR23026">
    <property type="entry name" value="NADPH NITROREDUCTASE"/>
    <property type="match status" value="1"/>
</dbReference>
<evidence type="ECO:0000313" key="2">
    <source>
        <dbReference type="EMBL" id="CCJ33014.1"/>
    </source>
</evidence>
<dbReference type="FunFam" id="3.40.109.10:FF:000012">
    <property type="entry name" value="Nitroreductase family protein"/>
    <property type="match status" value="1"/>
</dbReference>
<dbReference type="InterPro" id="IPR029479">
    <property type="entry name" value="Nitroreductase"/>
</dbReference>